<feature type="non-terminal residue" evidence="1">
    <location>
        <position position="49"/>
    </location>
</feature>
<name>A0A0F8YD44_9ZZZZ</name>
<accession>A0A0F8YD44</accession>
<dbReference type="EMBL" id="LAZR01054086">
    <property type="protein sequence ID" value="KKK79313.1"/>
    <property type="molecule type" value="Genomic_DNA"/>
</dbReference>
<dbReference type="AlphaFoldDB" id="A0A0F8YD44"/>
<comment type="caution">
    <text evidence="1">The sequence shown here is derived from an EMBL/GenBank/DDBJ whole genome shotgun (WGS) entry which is preliminary data.</text>
</comment>
<sequence>MDTQEEQLSEVIKAIVYVADKVDAVNQRLDKSEKINFAEAKLVKSMSET</sequence>
<gene>
    <name evidence="1" type="ORF">LCGC14_2834770</name>
</gene>
<organism evidence="1">
    <name type="scientific">marine sediment metagenome</name>
    <dbReference type="NCBI Taxonomy" id="412755"/>
    <lineage>
        <taxon>unclassified sequences</taxon>
        <taxon>metagenomes</taxon>
        <taxon>ecological metagenomes</taxon>
    </lineage>
</organism>
<proteinExistence type="predicted"/>
<reference evidence="1" key="1">
    <citation type="journal article" date="2015" name="Nature">
        <title>Complex archaea that bridge the gap between prokaryotes and eukaryotes.</title>
        <authorList>
            <person name="Spang A."/>
            <person name="Saw J.H."/>
            <person name="Jorgensen S.L."/>
            <person name="Zaremba-Niedzwiedzka K."/>
            <person name="Martijn J."/>
            <person name="Lind A.E."/>
            <person name="van Eijk R."/>
            <person name="Schleper C."/>
            <person name="Guy L."/>
            <person name="Ettema T.J."/>
        </authorList>
    </citation>
    <scope>NUCLEOTIDE SEQUENCE</scope>
</reference>
<evidence type="ECO:0000313" key="1">
    <source>
        <dbReference type="EMBL" id="KKK79313.1"/>
    </source>
</evidence>
<protein>
    <submittedName>
        <fullName evidence="1">Uncharacterized protein</fullName>
    </submittedName>
</protein>